<dbReference type="PANTHER" id="PTHR22911">
    <property type="entry name" value="ACYL-MALONYL CONDENSING ENZYME-RELATED"/>
    <property type="match status" value="1"/>
</dbReference>
<evidence type="ECO:0000256" key="1">
    <source>
        <dbReference type="ARBA" id="ARBA00004141"/>
    </source>
</evidence>
<evidence type="ECO:0000256" key="5">
    <source>
        <dbReference type="ARBA" id="ARBA00023136"/>
    </source>
</evidence>
<keyword evidence="3 6" id="KW-0812">Transmembrane</keyword>
<evidence type="ECO:0000313" key="8">
    <source>
        <dbReference type="EMBL" id="TCP40502.1"/>
    </source>
</evidence>
<feature type="transmembrane region" description="Helical" evidence="6">
    <location>
        <begin position="162"/>
        <end position="182"/>
    </location>
</feature>
<evidence type="ECO:0000256" key="3">
    <source>
        <dbReference type="ARBA" id="ARBA00022692"/>
    </source>
</evidence>
<dbReference type="Pfam" id="PF00892">
    <property type="entry name" value="EamA"/>
    <property type="match status" value="1"/>
</dbReference>
<comment type="similarity">
    <text evidence="2">Belongs to the drug/metabolite transporter (DMT) superfamily. 10 TMS drug/metabolite exporter (DME) (TC 2.A.7.3) family.</text>
</comment>
<feature type="domain" description="EamA" evidence="7">
    <location>
        <begin position="23"/>
        <end position="156"/>
    </location>
</feature>
<comment type="subcellular location">
    <subcellularLocation>
        <location evidence="1">Membrane</location>
        <topology evidence="1">Multi-pass membrane protein</topology>
    </subcellularLocation>
</comment>
<dbReference type="InterPro" id="IPR000620">
    <property type="entry name" value="EamA_dom"/>
</dbReference>
<keyword evidence="4 6" id="KW-1133">Transmembrane helix</keyword>
<evidence type="ECO:0000313" key="9">
    <source>
        <dbReference type="Proteomes" id="UP000294835"/>
    </source>
</evidence>
<feature type="transmembrane region" description="Helical" evidence="6">
    <location>
        <begin position="281"/>
        <end position="298"/>
    </location>
</feature>
<keyword evidence="5 6" id="KW-0472">Membrane</keyword>
<dbReference type="AlphaFoldDB" id="A0A4R2PWI4"/>
<reference evidence="8 9" key="1">
    <citation type="submission" date="2019-03" db="EMBL/GenBank/DDBJ databases">
        <title>Genomic Encyclopedia of Type Strains, Phase IV (KMG-IV): sequencing the most valuable type-strain genomes for metagenomic binning, comparative biology and taxonomic classification.</title>
        <authorList>
            <person name="Goeker M."/>
        </authorList>
    </citation>
    <scope>NUCLEOTIDE SEQUENCE [LARGE SCALE GENOMIC DNA]</scope>
    <source>
        <strain evidence="8 9">DSM 18063</strain>
    </source>
</reference>
<feature type="transmembrane region" description="Helical" evidence="6">
    <location>
        <begin position="85"/>
        <end position="107"/>
    </location>
</feature>
<dbReference type="PANTHER" id="PTHR22911:SF6">
    <property type="entry name" value="SOLUTE CARRIER FAMILY 35 MEMBER G1"/>
    <property type="match status" value="1"/>
</dbReference>
<evidence type="ECO:0000256" key="4">
    <source>
        <dbReference type="ARBA" id="ARBA00022989"/>
    </source>
</evidence>
<sequence length="315" mass="33110">MALSIAVSPAIGETMSPLSENTRGAALMMGSMAAFTFNDACMKALSDEVPFFQALFLRGCGTVLLLLVATRLMGALRFRLPRRDWALIATRTLAEICAAYFFITALFNAPLANVTAIIQAVPLAVTLAGALFLGEVVGWRRWGAILIGFGGVMMIVRPGTEGFTIFSVYALVAVACVTLRDLATRRLSGAVPSLTVALSAAVGVTLFAGTGAAIGGEWVALGPRPALQLAGATVFVIGGYLFSVMAMRVGEVAVVAPFRYTALVWALLLGAVVFGDWPSGWTLAGAAVVVATGIYTFYRERRLARAAGPAPLRIR</sequence>
<dbReference type="SUPFAM" id="SSF103481">
    <property type="entry name" value="Multidrug resistance efflux transporter EmrE"/>
    <property type="match status" value="2"/>
</dbReference>
<feature type="transmembrane region" description="Helical" evidence="6">
    <location>
        <begin position="113"/>
        <end position="132"/>
    </location>
</feature>
<accession>A0A4R2PWI4</accession>
<keyword evidence="9" id="KW-1185">Reference proteome</keyword>
<feature type="transmembrane region" description="Helical" evidence="6">
    <location>
        <begin position="258"/>
        <end position="275"/>
    </location>
</feature>
<feature type="transmembrane region" description="Helical" evidence="6">
    <location>
        <begin position="194"/>
        <end position="214"/>
    </location>
</feature>
<organism evidence="8 9">
    <name type="scientific">Rhodovulum marinum</name>
    <dbReference type="NCBI Taxonomy" id="320662"/>
    <lineage>
        <taxon>Bacteria</taxon>
        <taxon>Pseudomonadati</taxon>
        <taxon>Pseudomonadota</taxon>
        <taxon>Alphaproteobacteria</taxon>
        <taxon>Rhodobacterales</taxon>
        <taxon>Paracoccaceae</taxon>
        <taxon>Rhodovulum</taxon>
    </lineage>
</organism>
<feature type="transmembrane region" description="Helical" evidence="6">
    <location>
        <begin position="51"/>
        <end position="73"/>
    </location>
</feature>
<dbReference type="GO" id="GO:0016020">
    <property type="term" value="C:membrane"/>
    <property type="evidence" value="ECO:0007669"/>
    <property type="project" value="UniProtKB-SubCell"/>
</dbReference>
<proteinExistence type="inferred from homology"/>
<gene>
    <name evidence="8" type="ORF">EV662_107112</name>
</gene>
<evidence type="ECO:0000259" key="7">
    <source>
        <dbReference type="Pfam" id="PF00892"/>
    </source>
</evidence>
<dbReference type="Proteomes" id="UP000294835">
    <property type="component" value="Unassembled WGS sequence"/>
</dbReference>
<dbReference type="InterPro" id="IPR037185">
    <property type="entry name" value="EmrE-like"/>
</dbReference>
<feature type="transmembrane region" description="Helical" evidence="6">
    <location>
        <begin position="139"/>
        <end position="156"/>
    </location>
</feature>
<evidence type="ECO:0000256" key="2">
    <source>
        <dbReference type="ARBA" id="ARBA00009853"/>
    </source>
</evidence>
<dbReference type="EMBL" id="SLXP01000007">
    <property type="protein sequence ID" value="TCP40502.1"/>
    <property type="molecule type" value="Genomic_DNA"/>
</dbReference>
<name>A0A4R2PWI4_9RHOB</name>
<comment type="caution">
    <text evidence="8">The sequence shown here is derived from an EMBL/GenBank/DDBJ whole genome shotgun (WGS) entry which is preliminary data.</text>
</comment>
<evidence type="ECO:0000256" key="6">
    <source>
        <dbReference type="SAM" id="Phobius"/>
    </source>
</evidence>
<protein>
    <submittedName>
        <fullName evidence="8">S-adenosylmethionine uptake transporter</fullName>
    </submittedName>
</protein>
<feature type="transmembrane region" description="Helical" evidence="6">
    <location>
        <begin position="226"/>
        <end position="246"/>
    </location>
</feature>